<evidence type="ECO:0000259" key="1">
    <source>
        <dbReference type="Pfam" id="PF02721"/>
    </source>
</evidence>
<reference evidence="2" key="1">
    <citation type="journal article" date="2016" name="Nat. Genet.">
        <title>A high-quality carrot genome assembly provides new insights into carotenoid accumulation and asterid genome evolution.</title>
        <authorList>
            <person name="Iorizzo M."/>
            <person name="Ellison S."/>
            <person name="Senalik D."/>
            <person name="Zeng P."/>
            <person name="Satapoomin P."/>
            <person name="Huang J."/>
            <person name="Bowman M."/>
            <person name="Iovene M."/>
            <person name="Sanseverino W."/>
            <person name="Cavagnaro P."/>
            <person name="Yildiz M."/>
            <person name="Macko-Podgorni A."/>
            <person name="Moranska E."/>
            <person name="Grzebelus E."/>
            <person name="Grzebelus D."/>
            <person name="Ashrafi H."/>
            <person name="Zheng Z."/>
            <person name="Cheng S."/>
            <person name="Spooner D."/>
            <person name="Van Deynze A."/>
            <person name="Simon P."/>
        </authorList>
    </citation>
    <scope>NUCLEOTIDE SEQUENCE</scope>
    <source>
        <tissue evidence="2">Leaf</tissue>
    </source>
</reference>
<name>A0AAF0XC71_DAUCS</name>
<accession>A0AAF0XC71</accession>
<dbReference type="KEGG" id="dcr:108225964"/>
<feature type="domain" description="Replication protein A 70 kDa DNA-binding subunit B/D first OB fold" evidence="1">
    <location>
        <begin position="4"/>
        <end position="111"/>
    </location>
</feature>
<dbReference type="Gene3D" id="2.40.50.140">
    <property type="entry name" value="Nucleic acid-binding proteins"/>
    <property type="match status" value="3"/>
</dbReference>
<dbReference type="InterPro" id="IPR003871">
    <property type="entry name" value="RFA1B/D_OB_1st"/>
</dbReference>
<gene>
    <name evidence="2" type="ORF">DCAR_0623743</name>
</gene>
<organism evidence="2 3">
    <name type="scientific">Daucus carota subsp. sativus</name>
    <name type="common">Carrot</name>
    <dbReference type="NCBI Taxonomy" id="79200"/>
    <lineage>
        <taxon>Eukaryota</taxon>
        <taxon>Viridiplantae</taxon>
        <taxon>Streptophyta</taxon>
        <taxon>Embryophyta</taxon>
        <taxon>Tracheophyta</taxon>
        <taxon>Spermatophyta</taxon>
        <taxon>Magnoliopsida</taxon>
        <taxon>eudicotyledons</taxon>
        <taxon>Gunneridae</taxon>
        <taxon>Pentapetalae</taxon>
        <taxon>asterids</taxon>
        <taxon>campanulids</taxon>
        <taxon>Apiales</taxon>
        <taxon>Apiaceae</taxon>
        <taxon>Apioideae</taxon>
        <taxon>Scandiceae</taxon>
        <taxon>Daucinae</taxon>
        <taxon>Daucus</taxon>
        <taxon>Daucus sect. Daucus</taxon>
    </lineage>
</organism>
<proteinExistence type="predicted"/>
<dbReference type="InterPro" id="IPR012340">
    <property type="entry name" value="NA-bd_OB-fold"/>
</dbReference>
<dbReference type="Proteomes" id="UP000077755">
    <property type="component" value="Chromosome 6"/>
</dbReference>
<sequence>MTSYDPLCALDNTRTNWNIKVRITRMWASISTKEGKDTLKGYNLILPDEDNFHVHAFVYADNWISLERKIKLEEGGIYNITTSYTKNATGHLRPVSSKILINFSNSTRVMKIDEDDFTIPMHKFEFVDLGGLFPLANSYPKPESPEFSTDYINCTKIPTVHGPRDIVKFEITDGRYSTKVTVWGDLVVATEAAYQKAVVKPVVGIVCSAKPKIFLNAVQMNTIPSSKIYMNLDTDSITAMRQRLIQEGYVAEENALTSPVAKPVLDIIETLTLKQLGDIAGESYKKKTVFCEIKVTTVEQGRNWWYDSCGCQFEVVLKDGKLFCGECKKNIPVAEKRFRIVILGEDSDEAYNFILMDRAGRRLIGTTATKMLSDMIKEQKVDVFLPKIAALSGKVLKLNLVFSDDNISSKSRLYTAVDAYDPSRFQDQCHLHRLALLLLLEK</sequence>
<dbReference type="PANTHER" id="PTHR47165:SF4">
    <property type="entry name" value="OS03G0429900 PROTEIN"/>
    <property type="match status" value="1"/>
</dbReference>
<dbReference type="AlphaFoldDB" id="A0AAF0XC71"/>
<evidence type="ECO:0000313" key="3">
    <source>
        <dbReference type="Proteomes" id="UP000077755"/>
    </source>
</evidence>
<dbReference type="SUPFAM" id="SSF50249">
    <property type="entry name" value="Nucleic acid-binding proteins"/>
    <property type="match status" value="2"/>
</dbReference>
<dbReference type="PANTHER" id="PTHR47165">
    <property type="entry name" value="OS03G0429900 PROTEIN"/>
    <property type="match status" value="1"/>
</dbReference>
<dbReference type="EMBL" id="CP093348">
    <property type="protein sequence ID" value="WOH04334.1"/>
    <property type="molecule type" value="Genomic_DNA"/>
</dbReference>
<dbReference type="Pfam" id="PF02721">
    <property type="entry name" value="DUF223"/>
    <property type="match status" value="1"/>
</dbReference>
<reference evidence="2" key="2">
    <citation type="submission" date="2022-03" db="EMBL/GenBank/DDBJ databases">
        <title>Draft title - Genomic analysis of global carrot germplasm unveils the trajectory of domestication and the origin of high carotenoid orange carrot.</title>
        <authorList>
            <person name="Iorizzo M."/>
            <person name="Ellison S."/>
            <person name="Senalik D."/>
            <person name="Macko-Podgorni A."/>
            <person name="Grzebelus D."/>
            <person name="Bostan H."/>
            <person name="Rolling W."/>
            <person name="Curaba J."/>
            <person name="Simon P."/>
        </authorList>
    </citation>
    <scope>NUCLEOTIDE SEQUENCE</scope>
    <source>
        <tissue evidence="2">Leaf</tissue>
    </source>
</reference>
<keyword evidence="3" id="KW-1185">Reference proteome</keyword>
<protein>
    <recommendedName>
        <fullName evidence="1">Replication protein A 70 kDa DNA-binding subunit B/D first OB fold domain-containing protein</fullName>
    </recommendedName>
</protein>
<evidence type="ECO:0000313" key="2">
    <source>
        <dbReference type="EMBL" id="WOH04334.1"/>
    </source>
</evidence>